<feature type="domain" description="SecDF P1 head subdomain" evidence="12">
    <location>
        <begin position="166"/>
        <end position="265"/>
    </location>
</feature>
<dbReference type="Gene3D" id="3.30.70.3400">
    <property type="match status" value="1"/>
</dbReference>
<evidence type="ECO:0000313" key="13">
    <source>
        <dbReference type="EMBL" id="PIS15462.1"/>
    </source>
</evidence>
<keyword evidence="6 9" id="KW-1133">Transmembrane helix</keyword>
<feature type="transmembrane region" description="Helical" evidence="9">
    <location>
        <begin position="312"/>
        <end position="332"/>
    </location>
</feature>
<dbReference type="InterPro" id="IPR005791">
    <property type="entry name" value="SecD"/>
</dbReference>
<dbReference type="AlphaFoldDB" id="A0A2H0WS08"/>
<dbReference type="SUPFAM" id="SSF82866">
    <property type="entry name" value="Multidrug efflux transporter AcrB transmembrane domain"/>
    <property type="match status" value="1"/>
</dbReference>
<feature type="domain" description="Protein export membrane protein SecD/SecF C-terminal" evidence="10">
    <location>
        <begin position="270"/>
        <end position="444"/>
    </location>
</feature>
<dbReference type="NCBIfam" id="TIGR00916">
    <property type="entry name" value="2A0604s01"/>
    <property type="match status" value="1"/>
</dbReference>
<feature type="transmembrane region" description="Helical" evidence="9">
    <location>
        <begin position="419"/>
        <end position="437"/>
    </location>
</feature>
<keyword evidence="7 9" id="KW-0811">Translocation</keyword>
<dbReference type="GO" id="GO:0065002">
    <property type="term" value="P:intracellular protein transmembrane transport"/>
    <property type="evidence" value="ECO:0007669"/>
    <property type="project" value="UniProtKB-UniRule"/>
</dbReference>
<evidence type="ECO:0000256" key="8">
    <source>
        <dbReference type="ARBA" id="ARBA00023136"/>
    </source>
</evidence>
<dbReference type="Pfam" id="PF22599">
    <property type="entry name" value="SecDF_P1_head"/>
    <property type="match status" value="1"/>
</dbReference>
<dbReference type="GO" id="GO:0015450">
    <property type="term" value="F:protein-transporting ATPase activity"/>
    <property type="evidence" value="ECO:0007669"/>
    <property type="project" value="InterPro"/>
</dbReference>
<dbReference type="InterPro" id="IPR048634">
    <property type="entry name" value="SecD_SecF_C"/>
</dbReference>
<dbReference type="InterPro" id="IPR054384">
    <property type="entry name" value="SecDF_P1_head"/>
</dbReference>
<feature type="transmembrane region" description="Helical" evidence="9">
    <location>
        <begin position="338"/>
        <end position="359"/>
    </location>
</feature>
<evidence type="ECO:0000256" key="9">
    <source>
        <dbReference type="HAMAP-Rule" id="MF_01463"/>
    </source>
</evidence>
<keyword evidence="5 9" id="KW-0653">Protein transport</keyword>
<name>A0A2H0WS08_9BACT</name>
<dbReference type="Proteomes" id="UP000231198">
    <property type="component" value="Unassembled WGS sequence"/>
</dbReference>
<dbReference type="InterPro" id="IPR022813">
    <property type="entry name" value="SecD/SecF_arch_bac"/>
</dbReference>
<evidence type="ECO:0000313" key="14">
    <source>
        <dbReference type="Proteomes" id="UP000231198"/>
    </source>
</evidence>
<dbReference type="NCBIfam" id="TIGR01129">
    <property type="entry name" value="secD"/>
    <property type="match status" value="1"/>
</dbReference>
<sequence length="462" mass="50413">MKLIRIFILVFACAFIILIDLPENYPVSFSIGNQKIDFVINPPSLNMVIGGVQIKKEFSTKLGLDLKGGSHLVFDIDTKKIKKEDLGDALNSARDIIEKRVNYYGVSEPVVQTTKSGNQYRLNVDLPGIDNVSEAVRLIGQIAQLSFKEEASRETKTATETASLENLTKDTGITGKHIKKATVTFDSQTGNPEVALSFTKEGAELFASVTKRNVGLPVAIFLDNFILSAPIVQQEIPDGNAVINGKFTVDQAKELAIAINSGALPLPIKLVEQKNIGPTLGETEVRKSVYAGFIGLLMVLVFMVGYYGRFGVIASMALIIYGLISLAIFRIIPVVLTLPGIAGFILSIGMAVDSNILIFERIKEEMRKGKNPEIAIKLGFGRAIDAIKDANITTLTVAFVLFNPLSWEFLPQFGMVRGFALTLAIGVGTSLFTGVFITKRLIDLFYTNSNLKSQNSKPQLKT</sequence>
<dbReference type="PANTHER" id="PTHR30081:SF1">
    <property type="entry name" value="PROTEIN TRANSLOCASE SUBUNIT SECD"/>
    <property type="match status" value="1"/>
</dbReference>
<dbReference type="Pfam" id="PF02355">
    <property type="entry name" value="SecD_SecF_C"/>
    <property type="match status" value="1"/>
</dbReference>
<gene>
    <name evidence="9 13" type="primary">secD</name>
    <name evidence="13" type="ORF">COT62_03475</name>
</gene>
<dbReference type="PANTHER" id="PTHR30081">
    <property type="entry name" value="PROTEIN-EXPORT MEMBRANE PROTEIN SEC"/>
    <property type="match status" value="1"/>
</dbReference>
<accession>A0A2H0WS08</accession>
<evidence type="ECO:0000259" key="12">
    <source>
        <dbReference type="Pfam" id="PF22599"/>
    </source>
</evidence>
<dbReference type="InterPro" id="IPR048631">
    <property type="entry name" value="SecD_1st"/>
</dbReference>
<evidence type="ECO:0000256" key="1">
    <source>
        <dbReference type="ARBA" id="ARBA00004651"/>
    </source>
</evidence>
<dbReference type="HAMAP" id="MF_01463_B">
    <property type="entry name" value="SecD_B"/>
    <property type="match status" value="1"/>
</dbReference>
<dbReference type="GO" id="GO:0005886">
    <property type="term" value="C:plasma membrane"/>
    <property type="evidence" value="ECO:0007669"/>
    <property type="project" value="UniProtKB-SubCell"/>
</dbReference>
<comment type="caution">
    <text evidence="9">Lacks conserved residue(s) required for the propagation of feature annotation.</text>
</comment>
<dbReference type="Gene3D" id="1.20.1640.10">
    <property type="entry name" value="Multidrug efflux transporter AcrB transmembrane domain"/>
    <property type="match status" value="1"/>
</dbReference>
<evidence type="ECO:0000256" key="3">
    <source>
        <dbReference type="ARBA" id="ARBA00022475"/>
    </source>
</evidence>
<dbReference type="Gene3D" id="3.30.1360.200">
    <property type="match status" value="1"/>
</dbReference>
<keyword evidence="8 9" id="KW-0472">Membrane</keyword>
<proteinExistence type="inferred from homology"/>
<comment type="caution">
    <text evidence="13">The sequence shown here is derived from an EMBL/GenBank/DDBJ whole genome shotgun (WGS) entry which is preliminary data.</text>
</comment>
<protein>
    <recommendedName>
        <fullName evidence="9">Protein translocase subunit SecD</fullName>
    </recommendedName>
</protein>
<comment type="function">
    <text evidence="9">Part of the Sec protein translocase complex. Interacts with the SecYEG preprotein conducting channel. SecDF uses the proton motive force (PMF) to complete protein translocation after the ATP-dependent function of SecA.</text>
</comment>
<evidence type="ECO:0000256" key="6">
    <source>
        <dbReference type="ARBA" id="ARBA00022989"/>
    </source>
</evidence>
<dbReference type="InterPro" id="IPR055344">
    <property type="entry name" value="SecD_SecF_C_bact"/>
</dbReference>
<evidence type="ECO:0000256" key="5">
    <source>
        <dbReference type="ARBA" id="ARBA00022927"/>
    </source>
</evidence>
<comment type="similarity">
    <text evidence="9">Belongs to the SecD/SecF family. SecD subfamily.</text>
</comment>
<evidence type="ECO:0000256" key="7">
    <source>
        <dbReference type="ARBA" id="ARBA00023010"/>
    </source>
</evidence>
<keyword evidence="2 9" id="KW-0813">Transport</keyword>
<evidence type="ECO:0000256" key="4">
    <source>
        <dbReference type="ARBA" id="ARBA00022692"/>
    </source>
</evidence>
<feature type="domain" description="Protein translocase subunit SecDF P1" evidence="11">
    <location>
        <begin position="91"/>
        <end position="150"/>
    </location>
</feature>
<comment type="subunit">
    <text evidence="9">Forms a complex with SecF. Part of the essential Sec protein translocation apparatus which comprises SecA, SecYEG and auxiliary proteins SecDF. Other proteins may also be involved.</text>
</comment>
<dbReference type="GO" id="GO:0006605">
    <property type="term" value="P:protein targeting"/>
    <property type="evidence" value="ECO:0007669"/>
    <property type="project" value="UniProtKB-UniRule"/>
</dbReference>
<evidence type="ECO:0000256" key="2">
    <source>
        <dbReference type="ARBA" id="ARBA00022448"/>
    </source>
</evidence>
<dbReference type="Pfam" id="PF21760">
    <property type="entry name" value="SecD_1st"/>
    <property type="match status" value="1"/>
</dbReference>
<keyword evidence="4 9" id="KW-0812">Transmembrane</keyword>
<feature type="transmembrane region" description="Helical" evidence="9">
    <location>
        <begin position="289"/>
        <end position="307"/>
    </location>
</feature>
<comment type="subcellular location">
    <subcellularLocation>
        <location evidence="1 9">Cell membrane</location>
        <topology evidence="1 9">Multi-pass membrane protein</topology>
    </subcellularLocation>
</comment>
<keyword evidence="3 9" id="KW-1003">Cell membrane</keyword>
<organism evidence="13 14">
    <name type="scientific">Candidatus Roizmanbacteria bacterium CG09_land_8_20_14_0_10_41_9</name>
    <dbReference type="NCBI Taxonomy" id="1974850"/>
    <lineage>
        <taxon>Bacteria</taxon>
        <taxon>Candidatus Roizmaniibacteriota</taxon>
    </lineage>
</organism>
<dbReference type="EMBL" id="PEZG01000076">
    <property type="protein sequence ID" value="PIS15462.1"/>
    <property type="molecule type" value="Genomic_DNA"/>
</dbReference>
<reference evidence="14" key="1">
    <citation type="submission" date="2017-09" db="EMBL/GenBank/DDBJ databases">
        <title>Depth-based differentiation of microbial function through sediment-hosted aquifers and enrichment of novel symbionts in the deep terrestrial subsurface.</title>
        <authorList>
            <person name="Probst A.J."/>
            <person name="Ladd B."/>
            <person name="Jarett J.K."/>
            <person name="Geller-Mcgrath D.E."/>
            <person name="Sieber C.M.K."/>
            <person name="Emerson J.B."/>
            <person name="Anantharaman K."/>
            <person name="Thomas B.C."/>
            <person name="Malmstrom R."/>
            <person name="Stieglmeier M."/>
            <person name="Klingl A."/>
            <person name="Woyke T."/>
            <person name="Ryan C.M."/>
            <person name="Banfield J.F."/>
        </authorList>
    </citation>
    <scope>NUCLEOTIDE SEQUENCE [LARGE SCALE GENOMIC DNA]</scope>
</reference>
<evidence type="ECO:0000259" key="11">
    <source>
        <dbReference type="Pfam" id="PF21760"/>
    </source>
</evidence>
<evidence type="ECO:0000259" key="10">
    <source>
        <dbReference type="Pfam" id="PF02355"/>
    </source>
</evidence>
<dbReference type="GO" id="GO:0043952">
    <property type="term" value="P:protein transport by the Sec complex"/>
    <property type="evidence" value="ECO:0007669"/>
    <property type="project" value="UniProtKB-UniRule"/>
</dbReference>